<dbReference type="PANTHER" id="PTHR43280:SF2">
    <property type="entry name" value="HTH-TYPE TRANSCRIPTIONAL REGULATOR EXSA"/>
    <property type="match status" value="1"/>
</dbReference>
<evidence type="ECO:0000313" key="5">
    <source>
        <dbReference type="EMBL" id="SFR32301.1"/>
    </source>
</evidence>
<protein>
    <submittedName>
        <fullName evidence="5">Helix-turn-helix domain-containing protein</fullName>
    </submittedName>
</protein>
<dbReference type="Gene3D" id="1.10.10.60">
    <property type="entry name" value="Homeodomain-like"/>
    <property type="match status" value="2"/>
</dbReference>
<dbReference type="Proteomes" id="UP000199534">
    <property type="component" value="Unassembled WGS sequence"/>
</dbReference>
<keyword evidence="2" id="KW-0238">DNA-binding</keyword>
<dbReference type="RefSeq" id="WP_092980347.1">
    <property type="nucleotide sequence ID" value="NZ_FOYQ01000001.1"/>
</dbReference>
<keyword evidence="6" id="KW-1185">Reference proteome</keyword>
<sequence>MENYLTELAKYQKKINANPGQLETVIRVRNLIEHNFSENLDLEALSKDRFVSKYHLLRLFRKYYGQTPKQYLISTRLNKSKEYLREGMGVTETCFAVGFESPSSFSKLFKSRNGVSPREFRKRAIFDK</sequence>
<evidence type="ECO:0000259" key="4">
    <source>
        <dbReference type="PROSITE" id="PS01124"/>
    </source>
</evidence>
<dbReference type="PRINTS" id="PR00032">
    <property type="entry name" value="HTHARAC"/>
</dbReference>
<dbReference type="EMBL" id="FOYQ01000001">
    <property type="protein sequence ID" value="SFR32301.1"/>
    <property type="molecule type" value="Genomic_DNA"/>
</dbReference>
<evidence type="ECO:0000256" key="2">
    <source>
        <dbReference type="ARBA" id="ARBA00023125"/>
    </source>
</evidence>
<accession>A0A1I6FQS8</accession>
<organism evidence="5 6">
    <name type="scientific">Robiginitalea myxolifaciens</name>
    <dbReference type="NCBI Taxonomy" id="400055"/>
    <lineage>
        <taxon>Bacteria</taxon>
        <taxon>Pseudomonadati</taxon>
        <taxon>Bacteroidota</taxon>
        <taxon>Flavobacteriia</taxon>
        <taxon>Flavobacteriales</taxon>
        <taxon>Flavobacteriaceae</taxon>
        <taxon>Robiginitalea</taxon>
    </lineage>
</organism>
<dbReference type="AlphaFoldDB" id="A0A1I6FQS8"/>
<dbReference type="InterPro" id="IPR018062">
    <property type="entry name" value="HTH_AraC-typ_CS"/>
</dbReference>
<dbReference type="SMART" id="SM00342">
    <property type="entry name" value="HTH_ARAC"/>
    <property type="match status" value="1"/>
</dbReference>
<dbReference type="Pfam" id="PF12833">
    <property type="entry name" value="HTH_18"/>
    <property type="match status" value="1"/>
</dbReference>
<dbReference type="PROSITE" id="PS00041">
    <property type="entry name" value="HTH_ARAC_FAMILY_1"/>
    <property type="match status" value="1"/>
</dbReference>
<dbReference type="OrthoDB" id="4480133at2"/>
<feature type="domain" description="HTH araC/xylS-type" evidence="4">
    <location>
        <begin position="26"/>
        <end position="123"/>
    </location>
</feature>
<reference evidence="5 6" key="1">
    <citation type="submission" date="2016-10" db="EMBL/GenBank/DDBJ databases">
        <authorList>
            <person name="de Groot N.N."/>
        </authorList>
    </citation>
    <scope>NUCLEOTIDE SEQUENCE [LARGE SCALE GENOMIC DNA]</scope>
    <source>
        <strain evidence="5 6">DSM 21019</strain>
    </source>
</reference>
<keyword evidence="1" id="KW-0805">Transcription regulation</keyword>
<dbReference type="STRING" id="400055.SAMN04490243_0462"/>
<keyword evidence="3" id="KW-0804">Transcription</keyword>
<evidence type="ECO:0000256" key="3">
    <source>
        <dbReference type="ARBA" id="ARBA00023163"/>
    </source>
</evidence>
<dbReference type="GO" id="GO:0043565">
    <property type="term" value="F:sequence-specific DNA binding"/>
    <property type="evidence" value="ECO:0007669"/>
    <property type="project" value="InterPro"/>
</dbReference>
<dbReference type="InterPro" id="IPR020449">
    <property type="entry name" value="Tscrpt_reg_AraC-type_HTH"/>
</dbReference>
<dbReference type="GO" id="GO:0003700">
    <property type="term" value="F:DNA-binding transcription factor activity"/>
    <property type="evidence" value="ECO:0007669"/>
    <property type="project" value="InterPro"/>
</dbReference>
<evidence type="ECO:0000256" key="1">
    <source>
        <dbReference type="ARBA" id="ARBA00023015"/>
    </source>
</evidence>
<name>A0A1I6FQS8_9FLAO</name>
<evidence type="ECO:0000313" key="6">
    <source>
        <dbReference type="Proteomes" id="UP000199534"/>
    </source>
</evidence>
<proteinExistence type="predicted"/>
<dbReference type="PANTHER" id="PTHR43280">
    <property type="entry name" value="ARAC-FAMILY TRANSCRIPTIONAL REGULATOR"/>
    <property type="match status" value="1"/>
</dbReference>
<dbReference type="InterPro" id="IPR009057">
    <property type="entry name" value="Homeodomain-like_sf"/>
</dbReference>
<gene>
    <name evidence="5" type="ORF">SAMN04490243_0462</name>
</gene>
<dbReference type="PROSITE" id="PS01124">
    <property type="entry name" value="HTH_ARAC_FAMILY_2"/>
    <property type="match status" value="1"/>
</dbReference>
<dbReference type="InterPro" id="IPR018060">
    <property type="entry name" value="HTH_AraC"/>
</dbReference>
<dbReference type="SUPFAM" id="SSF46689">
    <property type="entry name" value="Homeodomain-like"/>
    <property type="match status" value="2"/>
</dbReference>